<evidence type="ECO:0000313" key="1">
    <source>
        <dbReference type="EMBL" id="GAA3629538.1"/>
    </source>
</evidence>
<gene>
    <name evidence="1" type="ORF">GCM10022223_53940</name>
</gene>
<protein>
    <recommendedName>
        <fullName evidence="3">DNA-binding NarL/FixJ family response regulator</fullName>
    </recommendedName>
</protein>
<proteinExistence type="predicted"/>
<name>A0ABP7ACI1_9ACTN</name>
<comment type="caution">
    <text evidence="1">The sequence shown here is derived from an EMBL/GenBank/DDBJ whole genome shotgun (WGS) entry which is preliminary data.</text>
</comment>
<reference evidence="2" key="1">
    <citation type="journal article" date="2019" name="Int. J. Syst. Evol. Microbiol.">
        <title>The Global Catalogue of Microorganisms (GCM) 10K type strain sequencing project: providing services to taxonomists for standard genome sequencing and annotation.</title>
        <authorList>
            <consortium name="The Broad Institute Genomics Platform"/>
            <consortium name="The Broad Institute Genome Sequencing Center for Infectious Disease"/>
            <person name="Wu L."/>
            <person name="Ma J."/>
        </authorList>
    </citation>
    <scope>NUCLEOTIDE SEQUENCE [LARGE SCALE GENOMIC DNA]</scope>
    <source>
        <strain evidence="2">JCM 16902</strain>
    </source>
</reference>
<dbReference type="Gene3D" id="3.40.50.2300">
    <property type="match status" value="1"/>
</dbReference>
<dbReference type="Proteomes" id="UP001501074">
    <property type="component" value="Unassembled WGS sequence"/>
</dbReference>
<organism evidence="1 2">
    <name type="scientific">Kineosporia mesophila</name>
    <dbReference type="NCBI Taxonomy" id="566012"/>
    <lineage>
        <taxon>Bacteria</taxon>
        <taxon>Bacillati</taxon>
        <taxon>Actinomycetota</taxon>
        <taxon>Actinomycetes</taxon>
        <taxon>Kineosporiales</taxon>
        <taxon>Kineosporiaceae</taxon>
        <taxon>Kineosporia</taxon>
    </lineage>
</organism>
<dbReference type="InterPro" id="IPR016032">
    <property type="entry name" value="Sig_transdc_resp-reg_C-effctor"/>
</dbReference>
<evidence type="ECO:0008006" key="3">
    <source>
        <dbReference type="Google" id="ProtNLM"/>
    </source>
</evidence>
<accession>A0ABP7ACI1</accession>
<dbReference type="SUPFAM" id="SSF46894">
    <property type="entry name" value="C-terminal effector domain of the bipartite response regulators"/>
    <property type="match status" value="1"/>
</dbReference>
<keyword evidence="2" id="KW-1185">Reference proteome</keyword>
<evidence type="ECO:0000313" key="2">
    <source>
        <dbReference type="Proteomes" id="UP001501074"/>
    </source>
</evidence>
<dbReference type="EMBL" id="BAAAZO010000010">
    <property type="protein sequence ID" value="GAA3629538.1"/>
    <property type="molecule type" value="Genomic_DNA"/>
</dbReference>
<sequence>MADAGIACCCLSGSGDLTAVLGVADSVLLVFPETQQANVDGWLADLRRDRVRTALLISDSSPQAYRWGLATGAAGVIPAQAELEDMISLLRSALHNRTVLPVSVVEALARATGAVGADLTDIERRWLADLAAGRTVGELARSYLRSEREMYRSLSRLYRRLGVANRSAALLAAQRAGLLT</sequence>